<proteinExistence type="predicted"/>
<dbReference type="CDD" id="cd12797">
    <property type="entry name" value="M23_peptidase"/>
    <property type="match status" value="1"/>
</dbReference>
<evidence type="ECO:0000313" key="6">
    <source>
        <dbReference type="Proteomes" id="UP001519291"/>
    </source>
</evidence>
<protein>
    <submittedName>
        <fullName evidence="5">Murein DD-endopeptidase MepM/ murein hydrolase activator NlpD</fullName>
    </submittedName>
</protein>
<evidence type="ECO:0000259" key="4">
    <source>
        <dbReference type="Pfam" id="PF01551"/>
    </source>
</evidence>
<organism evidence="5 6">
    <name type="scientific">Streptomyces syringium</name>
    <dbReference type="NCBI Taxonomy" id="76729"/>
    <lineage>
        <taxon>Bacteria</taxon>
        <taxon>Bacillati</taxon>
        <taxon>Actinomycetota</taxon>
        <taxon>Actinomycetes</taxon>
        <taxon>Kitasatosporales</taxon>
        <taxon>Streptomycetaceae</taxon>
        <taxon>Streptomyces</taxon>
    </lineage>
</organism>
<evidence type="ECO:0000313" key="5">
    <source>
        <dbReference type="EMBL" id="MBP2405437.1"/>
    </source>
</evidence>
<evidence type="ECO:0000256" key="1">
    <source>
        <dbReference type="ARBA" id="ARBA00022729"/>
    </source>
</evidence>
<keyword evidence="6" id="KW-1185">Reference proteome</keyword>
<name>A0ABS4Y9G1_9ACTN</name>
<feature type="compositionally biased region" description="Low complexity" evidence="2">
    <location>
        <begin position="51"/>
        <end position="60"/>
    </location>
</feature>
<reference evidence="5 6" key="1">
    <citation type="submission" date="2021-03" db="EMBL/GenBank/DDBJ databases">
        <title>Sequencing the genomes of 1000 actinobacteria strains.</title>
        <authorList>
            <person name="Klenk H.-P."/>
        </authorList>
    </citation>
    <scope>NUCLEOTIDE SEQUENCE [LARGE SCALE GENOMIC DNA]</scope>
    <source>
        <strain evidence="5 6">DSM 41480</strain>
    </source>
</reference>
<dbReference type="InterPro" id="IPR016047">
    <property type="entry name" value="M23ase_b-sheet_dom"/>
</dbReference>
<dbReference type="PANTHER" id="PTHR21666">
    <property type="entry name" value="PEPTIDASE-RELATED"/>
    <property type="match status" value="1"/>
</dbReference>
<dbReference type="InterPro" id="IPR011055">
    <property type="entry name" value="Dup_hybrid_motif"/>
</dbReference>
<evidence type="ECO:0000256" key="2">
    <source>
        <dbReference type="SAM" id="MobiDB-lite"/>
    </source>
</evidence>
<dbReference type="GeneID" id="91571772"/>
<dbReference type="GO" id="GO:0016787">
    <property type="term" value="F:hydrolase activity"/>
    <property type="evidence" value="ECO:0007669"/>
    <property type="project" value="UniProtKB-KW"/>
</dbReference>
<feature type="region of interest" description="Disordered" evidence="2">
    <location>
        <begin position="40"/>
        <end position="72"/>
    </location>
</feature>
<sequence length="230" mass="23350">MRRLGSAVRALALWALPAIILCATASATASAAYPTAASAAYPTADRPPPGRAAAPAADPGQPSGDRAWPVGGARGARPLVVRGWDPPPEPWKAGHRGVDLAAGPGQPVRAAAPGTITFAGPVAGRPVLVVELSGTGDPPLRTTYEPVRATARVGDRVAAGEVIGVLAGGPLFSHCRNGVGGVPVPAGCLHWGLRRGEAYLDPLSLLPPHMLRRAPSRLLPLTGAIPLLPP</sequence>
<feature type="domain" description="M23ase beta-sheet core" evidence="4">
    <location>
        <begin position="94"/>
        <end position="202"/>
    </location>
</feature>
<gene>
    <name evidence="5" type="ORF">JO379_004906</name>
</gene>
<dbReference type="SUPFAM" id="SSF51261">
    <property type="entry name" value="Duplicated hybrid motif"/>
    <property type="match status" value="1"/>
</dbReference>
<dbReference type="Proteomes" id="UP001519291">
    <property type="component" value="Unassembled WGS sequence"/>
</dbReference>
<feature type="signal peptide" evidence="3">
    <location>
        <begin position="1"/>
        <end position="31"/>
    </location>
</feature>
<dbReference type="EMBL" id="JAGIOH010000001">
    <property type="protein sequence ID" value="MBP2405437.1"/>
    <property type="molecule type" value="Genomic_DNA"/>
</dbReference>
<feature type="chain" id="PRO_5045638988" evidence="3">
    <location>
        <begin position="32"/>
        <end position="230"/>
    </location>
</feature>
<keyword evidence="5" id="KW-0378">Hydrolase</keyword>
<dbReference type="Gene3D" id="2.70.70.10">
    <property type="entry name" value="Glucose Permease (Domain IIA)"/>
    <property type="match status" value="1"/>
</dbReference>
<dbReference type="RefSeq" id="WP_209517026.1">
    <property type="nucleotide sequence ID" value="NZ_JAGIOH010000001.1"/>
</dbReference>
<dbReference type="Pfam" id="PF01551">
    <property type="entry name" value="Peptidase_M23"/>
    <property type="match status" value="1"/>
</dbReference>
<accession>A0ABS4Y9G1</accession>
<dbReference type="InterPro" id="IPR050570">
    <property type="entry name" value="Cell_wall_metabolism_enzyme"/>
</dbReference>
<keyword evidence="1 3" id="KW-0732">Signal</keyword>
<dbReference type="PANTHER" id="PTHR21666:SF289">
    <property type="entry name" value="L-ALA--D-GLU ENDOPEPTIDASE"/>
    <property type="match status" value="1"/>
</dbReference>
<evidence type="ECO:0000256" key="3">
    <source>
        <dbReference type="SAM" id="SignalP"/>
    </source>
</evidence>
<comment type="caution">
    <text evidence="5">The sequence shown here is derived from an EMBL/GenBank/DDBJ whole genome shotgun (WGS) entry which is preliminary data.</text>
</comment>